<accession>A0A0T6LU44</accession>
<dbReference type="Proteomes" id="UP000050867">
    <property type="component" value="Unassembled WGS sequence"/>
</dbReference>
<organism evidence="1 2">
    <name type="scientific">Wenjunlia vitaminophila</name>
    <name type="common">Streptomyces vitaminophilus</name>
    <dbReference type="NCBI Taxonomy" id="76728"/>
    <lineage>
        <taxon>Bacteria</taxon>
        <taxon>Bacillati</taxon>
        <taxon>Actinomycetota</taxon>
        <taxon>Actinomycetes</taxon>
        <taxon>Kitasatosporales</taxon>
        <taxon>Streptomycetaceae</taxon>
        <taxon>Wenjunlia</taxon>
    </lineage>
</organism>
<comment type="caution">
    <text evidence="1">The sequence shown here is derived from an EMBL/GenBank/DDBJ whole genome shotgun (WGS) entry which is preliminary data.</text>
</comment>
<evidence type="ECO:0000313" key="2">
    <source>
        <dbReference type="Proteomes" id="UP000050867"/>
    </source>
</evidence>
<keyword evidence="2" id="KW-1185">Reference proteome</keyword>
<name>A0A0T6LU44_WENVI</name>
<dbReference type="eggNOG" id="ENOG5033Z6T">
    <property type="taxonomic scope" value="Bacteria"/>
</dbReference>
<dbReference type="RefSeq" id="WP_018383781.1">
    <property type="nucleotide sequence ID" value="NZ_LLZU01000010.1"/>
</dbReference>
<gene>
    <name evidence="1" type="ORF">AQ490_18505</name>
</gene>
<reference evidence="1 2" key="1">
    <citation type="submission" date="2015-10" db="EMBL/GenBank/DDBJ databases">
        <title>Draft genome sequence of pyrrolomycin-producing Streptomyces vitaminophilus.</title>
        <authorList>
            <person name="Graham D.E."/>
            <person name="Mahan K.M."/>
            <person name="Klingeman D.M."/>
            <person name="Hettich R.L."/>
            <person name="Parry R.J."/>
        </authorList>
    </citation>
    <scope>NUCLEOTIDE SEQUENCE [LARGE SCALE GENOMIC DNA]</scope>
    <source>
        <strain evidence="1 2">ATCC 31673</strain>
    </source>
</reference>
<dbReference type="AlphaFoldDB" id="A0A0T6LU44"/>
<dbReference type="OrthoDB" id="3625315at2"/>
<dbReference type="EMBL" id="LLZU01000010">
    <property type="protein sequence ID" value="KRV49703.1"/>
    <property type="molecule type" value="Genomic_DNA"/>
</dbReference>
<protein>
    <submittedName>
        <fullName evidence="1">Uncharacterized protein</fullName>
    </submittedName>
</protein>
<evidence type="ECO:0000313" key="1">
    <source>
        <dbReference type="EMBL" id="KRV49703.1"/>
    </source>
</evidence>
<sequence length="135" mass="14992">MTQPPVIFPDVERLVVDHLKNRPELTGVVVDNRTPPDFDGTQRTVLVSRSGGTWVEDLHLDQPLIDLEVYGPDKPTAHTLAMATRTALLTVRGTTYGTAYVTDVAETEGPRWLPDHLHAGASRYFSTTRLFVRPA</sequence>
<dbReference type="STRING" id="76728.AQ490_18505"/>
<proteinExistence type="predicted"/>